<dbReference type="PROSITE" id="PS50846">
    <property type="entry name" value="HMA_2"/>
    <property type="match status" value="1"/>
</dbReference>
<feature type="transmembrane region" description="Helical" evidence="11">
    <location>
        <begin position="171"/>
        <end position="194"/>
    </location>
</feature>
<dbReference type="SUPFAM" id="SSF55008">
    <property type="entry name" value="HMA, heavy metal-associated domain"/>
    <property type="match status" value="1"/>
</dbReference>
<dbReference type="Gene3D" id="2.70.150.10">
    <property type="entry name" value="Calcium-transporting ATPase, cytoplasmic transduction domain A"/>
    <property type="match status" value="1"/>
</dbReference>
<dbReference type="SUPFAM" id="SSF56784">
    <property type="entry name" value="HAD-like"/>
    <property type="match status" value="1"/>
</dbReference>
<dbReference type="GO" id="GO:0016463">
    <property type="term" value="F:P-type zinc transporter activity"/>
    <property type="evidence" value="ECO:0007669"/>
    <property type="project" value="UniProtKB-EC"/>
</dbReference>
<keyword evidence="14" id="KW-1185">Reference proteome</keyword>
<evidence type="ECO:0000313" key="13">
    <source>
        <dbReference type="EMBL" id="TKD09271.1"/>
    </source>
</evidence>
<comment type="subcellular location">
    <subcellularLocation>
        <location evidence="1">Membrane</location>
        <topology evidence="1">Multi-pass membrane protein</topology>
    </subcellularLocation>
</comment>
<dbReference type="PRINTS" id="PR00119">
    <property type="entry name" value="CATATPASE"/>
</dbReference>
<dbReference type="CDD" id="cd00371">
    <property type="entry name" value="HMA"/>
    <property type="match status" value="1"/>
</dbReference>
<evidence type="ECO:0000256" key="9">
    <source>
        <dbReference type="ARBA" id="ARBA00047308"/>
    </source>
</evidence>
<evidence type="ECO:0000259" key="12">
    <source>
        <dbReference type="PROSITE" id="PS50846"/>
    </source>
</evidence>
<dbReference type="PANTHER" id="PTHR48085:SF5">
    <property type="entry name" value="CADMIUM_ZINC-TRANSPORTING ATPASE HMA4-RELATED"/>
    <property type="match status" value="1"/>
</dbReference>
<feature type="transmembrane region" description="Helical" evidence="11">
    <location>
        <begin position="139"/>
        <end position="159"/>
    </location>
</feature>
<dbReference type="RefSeq" id="WP_136929381.1">
    <property type="nucleotide sequence ID" value="NZ_SSMQ01000011.1"/>
</dbReference>
<dbReference type="GO" id="GO:0046872">
    <property type="term" value="F:metal ion binding"/>
    <property type="evidence" value="ECO:0007669"/>
    <property type="project" value="InterPro"/>
</dbReference>
<dbReference type="Gene3D" id="1.20.1110.10">
    <property type="entry name" value="Calcium-transporting ATPase, transmembrane domain"/>
    <property type="match status" value="1"/>
</dbReference>
<dbReference type="InterPro" id="IPR023298">
    <property type="entry name" value="ATPase_P-typ_TM_dom_sf"/>
</dbReference>
<keyword evidence="6 11" id="KW-1133">Transmembrane helix</keyword>
<dbReference type="InterPro" id="IPR036163">
    <property type="entry name" value="HMA_dom_sf"/>
</dbReference>
<feature type="region of interest" description="Disordered" evidence="10">
    <location>
        <begin position="1"/>
        <end position="25"/>
    </location>
</feature>
<dbReference type="GO" id="GO:0016020">
    <property type="term" value="C:membrane"/>
    <property type="evidence" value="ECO:0007669"/>
    <property type="project" value="UniProtKB-SubCell"/>
</dbReference>
<gene>
    <name evidence="13" type="ORF">E8A74_13450</name>
</gene>
<dbReference type="InterPro" id="IPR018303">
    <property type="entry name" value="ATPase_P-typ_P_site"/>
</dbReference>
<evidence type="ECO:0000256" key="8">
    <source>
        <dbReference type="ARBA" id="ARBA00039097"/>
    </source>
</evidence>
<reference evidence="13 14" key="1">
    <citation type="submission" date="2019-04" db="EMBL/GenBank/DDBJ databases">
        <authorList>
            <person name="Li Y."/>
            <person name="Wang J."/>
        </authorList>
    </citation>
    <scope>NUCLEOTIDE SEQUENCE [LARGE SCALE GENOMIC DNA]</scope>
    <source>
        <strain evidence="13 14">DSM 14668</strain>
    </source>
</reference>
<feature type="compositionally biased region" description="Basic and acidic residues" evidence="10">
    <location>
        <begin position="12"/>
        <end position="25"/>
    </location>
</feature>
<dbReference type="NCBIfam" id="TIGR01494">
    <property type="entry name" value="ATPase_P-type"/>
    <property type="match status" value="1"/>
</dbReference>
<protein>
    <recommendedName>
        <fullName evidence="8">P-type Zn(2+) transporter</fullName>
        <ecNumber evidence="8">7.2.2.12</ecNumber>
    </recommendedName>
</protein>
<evidence type="ECO:0000256" key="5">
    <source>
        <dbReference type="ARBA" id="ARBA00022840"/>
    </source>
</evidence>
<dbReference type="InterPro" id="IPR008250">
    <property type="entry name" value="ATPase_P-typ_transduc_dom_A_sf"/>
</dbReference>
<dbReference type="InterPro" id="IPR023214">
    <property type="entry name" value="HAD_sf"/>
</dbReference>
<dbReference type="GO" id="GO:0005524">
    <property type="term" value="F:ATP binding"/>
    <property type="evidence" value="ECO:0007669"/>
    <property type="project" value="UniProtKB-KW"/>
</dbReference>
<dbReference type="InterPro" id="IPR036412">
    <property type="entry name" value="HAD-like_sf"/>
</dbReference>
<organism evidence="13 14">
    <name type="scientific">Polyangium fumosum</name>
    <dbReference type="NCBI Taxonomy" id="889272"/>
    <lineage>
        <taxon>Bacteria</taxon>
        <taxon>Pseudomonadati</taxon>
        <taxon>Myxococcota</taxon>
        <taxon>Polyangia</taxon>
        <taxon>Polyangiales</taxon>
        <taxon>Polyangiaceae</taxon>
        <taxon>Polyangium</taxon>
    </lineage>
</organism>
<dbReference type="AlphaFoldDB" id="A0A4U1JGD6"/>
<dbReference type="GO" id="GO:0016887">
    <property type="term" value="F:ATP hydrolysis activity"/>
    <property type="evidence" value="ECO:0007669"/>
    <property type="project" value="InterPro"/>
</dbReference>
<dbReference type="SUPFAM" id="SSF81653">
    <property type="entry name" value="Calcium ATPase, transduction domain A"/>
    <property type="match status" value="1"/>
</dbReference>
<evidence type="ECO:0000256" key="2">
    <source>
        <dbReference type="ARBA" id="ARBA00006024"/>
    </source>
</evidence>
<name>A0A4U1JGD6_9BACT</name>
<keyword evidence="7 11" id="KW-0472">Membrane</keyword>
<dbReference type="PANTHER" id="PTHR48085">
    <property type="entry name" value="CADMIUM/ZINC-TRANSPORTING ATPASE HMA2-RELATED"/>
    <property type="match status" value="1"/>
</dbReference>
<accession>A0A4U1JGD6</accession>
<dbReference type="Proteomes" id="UP000309215">
    <property type="component" value="Unassembled WGS sequence"/>
</dbReference>
<dbReference type="Pfam" id="PF00702">
    <property type="entry name" value="Hydrolase"/>
    <property type="match status" value="1"/>
</dbReference>
<comment type="similarity">
    <text evidence="2">Belongs to the cation transport ATPase (P-type) (TC 3.A.3) family. Type IB subfamily.</text>
</comment>
<comment type="catalytic activity">
    <reaction evidence="9">
        <text>Zn(2+)(in) + ATP + H2O = Zn(2+)(out) + ADP + phosphate + H(+)</text>
        <dbReference type="Rhea" id="RHEA:20621"/>
        <dbReference type="ChEBI" id="CHEBI:15377"/>
        <dbReference type="ChEBI" id="CHEBI:15378"/>
        <dbReference type="ChEBI" id="CHEBI:29105"/>
        <dbReference type="ChEBI" id="CHEBI:30616"/>
        <dbReference type="ChEBI" id="CHEBI:43474"/>
        <dbReference type="ChEBI" id="CHEBI:456216"/>
        <dbReference type="EC" id="7.2.2.12"/>
    </reaction>
</comment>
<sequence>MHPSFPTVLVDGDTRPGREGGRGRPAFEHEATFHVEGLSCRSCARRAEQALRALPGVRAGSVGFFGEIAQAIYDVRVTSEREITAAMAQRGFTFTTAVGAPPSERARLDAGRFGLVVALLGNLVALASWRPARAPEREIAWVELGFTLLLFAVAGPPLLHRARALARRGVLGTEVVTLACATLALALGVVAMLFDPSRPASILEKLARFGLQLDGLSLAAFEASGAILGFSILALYAHTALLTRAFRGLTRAALAREARVRRVGGSGVDERVACASLAPGDRVRLGEGDITPVDIVLESAARVALPDGRAVDRAGGQIVETGARLLSGEVTGRVARAPCSELAAAADAEVHRAALRIERDARQRTGKSFAHVASLALSVASVSFAGFAFVVHALLGRGPFHPDGYLTAIAVLIGASPAAFVLALPAARTIAVVRARAAGVVVKDPAALEALATTSVACFDKTGTVTLGAPRVTRLSWREFPDISILEDVAALEAGAIHRAGRAIAHHLAVAGVRPGALDEAADVRPDGVVGRARDALVEVSAARPGDPLPPDAREGASLVCVRRNGIVEAWFELWDPPRLGSEKAFRALFQRGLGCRLVSGDGPDATLALAHRLGVPARGGLGPAEKALHVRDLQQAGARVLHISDGQEDRANPCPADVSLAIAPGALPVAVPAPLVLCDDRLETIAWLVDLARALRATVRQSLLVSVAYNAAVIPLCAAGFLSPLCAAGLALGEALILCGNAARLLVSPGLPGKAAAPPGLPAAGALAHVRTDRVPLPP</sequence>
<dbReference type="EC" id="7.2.2.12" evidence="8"/>
<keyword evidence="4" id="KW-0547">Nucleotide-binding</keyword>
<evidence type="ECO:0000256" key="1">
    <source>
        <dbReference type="ARBA" id="ARBA00004141"/>
    </source>
</evidence>
<dbReference type="InterPro" id="IPR006121">
    <property type="entry name" value="HMA_dom"/>
</dbReference>
<evidence type="ECO:0000256" key="4">
    <source>
        <dbReference type="ARBA" id="ARBA00022741"/>
    </source>
</evidence>
<dbReference type="Gene3D" id="3.40.50.1000">
    <property type="entry name" value="HAD superfamily/HAD-like"/>
    <property type="match status" value="2"/>
</dbReference>
<evidence type="ECO:0000256" key="7">
    <source>
        <dbReference type="ARBA" id="ARBA00023136"/>
    </source>
</evidence>
<dbReference type="OrthoDB" id="9813965at2"/>
<keyword evidence="5" id="KW-0067">ATP-binding</keyword>
<keyword evidence="3 11" id="KW-0812">Transmembrane</keyword>
<dbReference type="InterPro" id="IPR001757">
    <property type="entry name" value="P_typ_ATPase"/>
</dbReference>
<feature type="transmembrane region" description="Helical" evidence="11">
    <location>
        <begin position="369"/>
        <end position="393"/>
    </location>
</feature>
<feature type="transmembrane region" description="Helical" evidence="11">
    <location>
        <begin position="216"/>
        <end position="237"/>
    </location>
</feature>
<dbReference type="Pfam" id="PF00403">
    <property type="entry name" value="HMA"/>
    <property type="match status" value="1"/>
</dbReference>
<dbReference type="PROSITE" id="PS00154">
    <property type="entry name" value="ATPASE_E1_E2"/>
    <property type="match status" value="1"/>
</dbReference>
<dbReference type="InterPro" id="IPR051014">
    <property type="entry name" value="Cation_Transport_ATPase_IB"/>
</dbReference>
<feature type="domain" description="HMA" evidence="12">
    <location>
        <begin position="29"/>
        <end position="95"/>
    </location>
</feature>
<feature type="transmembrane region" description="Helical" evidence="11">
    <location>
        <begin position="405"/>
        <end position="427"/>
    </location>
</feature>
<feature type="transmembrane region" description="Helical" evidence="11">
    <location>
        <begin position="704"/>
        <end position="723"/>
    </location>
</feature>
<dbReference type="SUPFAM" id="SSF81665">
    <property type="entry name" value="Calcium ATPase, transmembrane domain M"/>
    <property type="match status" value="1"/>
</dbReference>
<evidence type="ECO:0000256" key="6">
    <source>
        <dbReference type="ARBA" id="ARBA00022989"/>
    </source>
</evidence>
<evidence type="ECO:0000256" key="3">
    <source>
        <dbReference type="ARBA" id="ARBA00022692"/>
    </source>
</evidence>
<evidence type="ECO:0000256" key="11">
    <source>
        <dbReference type="SAM" id="Phobius"/>
    </source>
</evidence>
<feature type="transmembrane region" description="Helical" evidence="11">
    <location>
        <begin position="110"/>
        <end position="127"/>
    </location>
</feature>
<comment type="caution">
    <text evidence="13">The sequence shown here is derived from an EMBL/GenBank/DDBJ whole genome shotgun (WGS) entry which is preliminary data.</text>
</comment>
<dbReference type="EMBL" id="SSMQ01000011">
    <property type="protein sequence ID" value="TKD09271.1"/>
    <property type="molecule type" value="Genomic_DNA"/>
</dbReference>
<evidence type="ECO:0000256" key="10">
    <source>
        <dbReference type="SAM" id="MobiDB-lite"/>
    </source>
</evidence>
<evidence type="ECO:0000313" key="14">
    <source>
        <dbReference type="Proteomes" id="UP000309215"/>
    </source>
</evidence>
<dbReference type="Gene3D" id="3.30.70.100">
    <property type="match status" value="1"/>
</dbReference>
<proteinExistence type="inferred from homology"/>